<dbReference type="PANTHER" id="PTHR15597">
    <property type="entry name" value="ATAXIN 2-BINDING PROTEIN 1-RELATED"/>
    <property type="match status" value="1"/>
</dbReference>
<evidence type="ECO:0000256" key="5">
    <source>
        <dbReference type="ARBA" id="ARBA00022884"/>
    </source>
</evidence>
<dbReference type="GO" id="GO:0003729">
    <property type="term" value="F:mRNA binding"/>
    <property type="evidence" value="ECO:0007669"/>
    <property type="project" value="TreeGrafter"/>
</dbReference>
<dbReference type="AlphaFoldDB" id="A0AAN9BVL2"/>
<evidence type="ECO:0000256" key="4">
    <source>
        <dbReference type="ARBA" id="ARBA00022664"/>
    </source>
</evidence>
<evidence type="ECO:0000313" key="12">
    <source>
        <dbReference type="Proteomes" id="UP001374579"/>
    </source>
</evidence>
<dbReference type="EMBL" id="JBAMIC010000002">
    <property type="protein sequence ID" value="KAK7112702.1"/>
    <property type="molecule type" value="Genomic_DNA"/>
</dbReference>
<evidence type="ECO:0000259" key="10">
    <source>
        <dbReference type="PROSITE" id="PS50102"/>
    </source>
</evidence>
<evidence type="ECO:0000256" key="8">
    <source>
        <dbReference type="PROSITE-ProRule" id="PRU00176"/>
    </source>
</evidence>
<keyword evidence="4" id="KW-0507">mRNA processing</keyword>
<dbReference type="GO" id="GO:0008380">
    <property type="term" value="P:RNA splicing"/>
    <property type="evidence" value="ECO:0007669"/>
    <property type="project" value="UniProtKB-KW"/>
</dbReference>
<evidence type="ECO:0000313" key="11">
    <source>
        <dbReference type="EMBL" id="KAK7112702.1"/>
    </source>
</evidence>
<dbReference type="GO" id="GO:0005634">
    <property type="term" value="C:nucleus"/>
    <property type="evidence" value="ECO:0007669"/>
    <property type="project" value="UniProtKB-SubCell"/>
</dbReference>
<dbReference type="Pfam" id="PF00076">
    <property type="entry name" value="RRM_1"/>
    <property type="match status" value="1"/>
</dbReference>
<dbReference type="InterPro" id="IPR047131">
    <property type="entry name" value="RBFOX1-like"/>
</dbReference>
<dbReference type="PANTHER" id="PTHR15597:SF22">
    <property type="entry name" value="RNA-BINDING FOX PROTEIN 1, ISOFORM H"/>
    <property type="match status" value="1"/>
</dbReference>
<dbReference type="Proteomes" id="UP001374579">
    <property type="component" value="Unassembled WGS sequence"/>
</dbReference>
<dbReference type="InterPro" id="IPR012677">
    <property type="entry name" value="Nucleotide-bd_a/b_plait_sf"/>
</dbReference>
<accession>A0AAN9BVL2</accession>
<sequence length="435" mass="45893">MAETMTHVVGSAPPNLEDKMYKMYNCEGKRDFPVMKECSGTQTVQLNGKRSASPDVENKENHTNGEHMVQNQMTPTYTYPQAGLEEYHHQVVSPVSAGSGVGVVVSNVSSEPSAPAIYTTPAAVTVTANGAVEQQTQTDLSSGEGDVQTSPNQPAAAISPGTGPKRLHVSNIPFRFREADLRQLLGEHATAGPSSDSWLGREQFGPILDVEIIFNERGSKGFGFVTFANSVDADRARDKLNGTVVEGRKIEVNNATARVMTKKVAAPTIPNAAALRGVALTRGRAAAAVAARGAYASAAAAAAAAAMRHPQQLTAAPAAAIQYTPEEYVDMCRAMSMRSGVYQDPFLATYATDGGTRYQLVATTQPYATAAGYPAAATATRYAIPTAVAQPTAYAPAGYPGREYAAEPYIGHSIGPVAGYGATVYRGGYQRFAPY</sequence>
<keyword evidence="3" id="KW-0963">Cytoplasm</keyword>
<keyword evidence="7" id="KW-0539">Nucleus</keyword>
<feature type="domain" description="RRM" evidence="10">
    <location>
        <begin position="165"/>
        <end position="257"/>
    </location>
</feature>
<comment type="caution">
    <text evidence="11">The sequence shown here is derived from an EMBL/GenBank/DDBJ whole genome shotgun (WGS) entry which is preliminary data.</text>
</comment>
<dbReference type="GO" id="GO:0007399">
    <property type="term" value="P:nervous system development"/>
    <property type="evidence" value="ECO:0007669"/>
    <property type="project" value="InterPro"/>
</dbReference>
<dbReference type="InterPro" id="IPR000504">
    <property type="entry name" value="RRM_dom"/>
</dbReference>
<evidence type="ECO:0000256" key="3">
    <source>
        <dbReference type="ARBA" id="ARBA00022490"/>
    </source>
</evidence>
<dbReference type="CDD" id="cd12407">
    <property type="entry name" value="RRM_FOX1_like"/>
    <property type="match status" value="1"/>
</dbReference>
<comment type="subcellular location">
    <subcellularLocation>
        <location evidence="2">Cytoplasm</location>
    </subcellularLocation>
    <subcellularLocation>
        <location evidence="1">Nucleus</location>
    </subcellularLocation>
</comment>
<keyword evidence="12" id="KW-1185">Reference proteome</keyword>
<name>A0AAN9BVL2_9CAEN</name>
<dbReference type="GO" id="GO:0006397">
    <property type="term" value="P:mRNA processing"/>
    <property type="evidence" value="ECO:0007669"/>
    <property type="project" value="UniProtKB-KW"/>
</dbReference>
<feature type="region of interest" description="Disordered" evidence="9">
    <location>
        <begin position="46"/>
        <end position="72"/>
    </location>
</feature>
<dbReference type="FunFam" id="3.30.70.330:FF:000375">
    <property type="entry name" value="RNA binding fox-1 homolog 1"/>
    <property type="match status" value="1"/>
</dbReference>
<dbReference type="GO" id="GO:0000381">
    <property type="term" value="P:regulation of alternative mRNA splicing, via spliceosome"/>
    <property type="evidence" value="ECO:0007669"/>
    <property type="project" value="InterPro"/>
</dbReference>
<evidence type="ECO:0000256" key="6">
    <source>
        <dbReference type="ARBA" id="ARBA00023187"/>
    </source>
</evidence>
<reference evidence="11 12" key="1">
    <citation type="submission" date="2024-02" db="EMBL/GenBank/DDBJ databases">
        <title>Chromosome-scale genome assembly of the rough periwinkle Littorina saxatilis.</title>
        <authorList>
            <person name="De Jode A."/>
            <person name="Faria R."/>
            <person name="Formenti G."/>
            <person name="Sims Y."/>
            <person name="Smith T.P."/>
            <person name="Tracey A."/>
            <person name="Wood J.M.D."/>
            <person name="Zagrodzka Z.B."/>
            <person name="Johannesson K."/>
            <person name="Butlin R.K."/>
            <person name="Leder E.H."/>
        </authorList>
    </citation>
    <scope>NUCLEOTIDE SEQUENCE [LARGE SCALE GENOMIC DNA]</scope>
    <source>
        <strain evidence="11">Snail1</strain>
        <tissue evidence="11">Muscle</tissue>
    </source>
</reference>
<protein>
    <recommendedName>
        <fullName evidence="10">RRM domain-containing protein</fullName>
    </recommendedName>
</protein>
<feature type="compositionally biased region" description="Polar residues" evidence="9">
    <location>
        <begin position="135"/>
        <end position="153"/>
    </location>
</feature>
<dbReference type="SMART" id="SM00360">
    <property type="entry name" value="RRM"/>
    <property type="match status" value="1"/>
</dbReference>
<evidence type="ECO:0000256" key="9">
    <source>
        <dbReference type="SAM" id="MobiDB-lite"/>
    </source>
</evidence>
<proteinExistence type="predicted"/>
<evidence type="ECO:0000256" key="2">
    <source>
        <dbReference type="ARBA" id="ARBA00004496"/>
    </source>
</evidence>
<dbReference type="SUPFAM" id="SSF54928">
    <property type="entry name" value="RNA-binding domain, RBD"/>
    <property type="match status" value="1"/>
</dbReference>
<feature type="region of interest" description="Disordered" evidence="9">
    <location>
        <begin position="135"/>
        <end position="166"/>
    </location>
</feature>
<dbReference type="PROSITE" id="PS50102">
    <property type="entry name" value="RRM"/>
    <property type="match status" value="1"/>
</dbReference>
<evidence type="ECO:0000256" key="1">
    <source>
        <dbReference type="ARBA" id="ARBA00004123"/>
    </source>
</evidence>
<gene>
    <name evidence="11" type="ORF">V1264_012113</name>
</gene>
<organism evidence="11 12">
    <name type="scientific">Littorina saxatilis</name>
    <dbReference type="NCBI Taxonomy" id="31220"/>
    <lineage>
        <taxon>Eukaryota</taxon>
        <taxon>Metazoa</taxon>
        <taxon>Spiralia</taxon>
        <taxon>Lophotrochozoa</taxon>
        <taxon>Mollusca</taxon>
        <taxon>Gastropoda</taxon>
        <taxon>Caenogastropoda</taxon>
        <taxon>Littorinimorpha</taxon>
        <taxon>Littorinoidea</taxon>
        <taxon>Littorinidae</taxon>
        <taxon>Littorina</taxon>
    </lineage>
</organism>
<dbReference type="InterPro" id="IPR035979">
    <property type="entry name" value="RBD_domain_sf"/>
</dbReference>
<dbReference type="InterPro" id="IPR034237">
    <property type="entry name" value="FOX1_RRM"/>
</dbReference>
<keyword evidence="6" id="KW-0508">mRNA splicing</keyword>
<feature type="compositionally biased region" description="Basic and acidic residues" evidence="9">
    <location>
        <begin position="56"/>
        <end position="65"/>
    </location>
</feature>
<evidence type="ECO:0000256" key="7">
    <source>
        <dbReference type="ARBA" id="ARBA00023242"/>
    </source>
</evidence>
<dbReference type="Gene3D" id="3.30.70.330">
    <property type="match status" value="1"/>
</dbReference>
<keyword evidence="5 8" id="KW-0694">RNA-binding</keyword>
<dbReference type="GO" id="GO:0005737">
    <property type="term" value="C:cytoplasm"/>
    <property type="evidence" value="ECO:0007669"/>
    <property type="project" value="UniProtKB-SubCell"/>
</dbReference>